<dbReference type="SMART" id="SM00248">
    <property type="entry name" value="ANK"/>
    <property type="match status" value="10"/>
</dbReference>
<keyword evidence="5" id="KW-1185">Reference proteome</keyword>
<evidence type="ECO:0000256" key="1">
    <source>
        <dbReference type="ARBA" id="ARBA00022737"/>
    </source>
</evidence>
<dbReference type="PROSITE" id="PS50088">
    <property type="entry name" value="ANK_REPEAT"/>
    <property type="match status" value="5"/>
</dbReference>
<gene>
    <name evidence="4" type="ORF">LITE_LOCUS2963</name>
</gene>
<evidence type="ECO:0000256" key="2">
    <source>
        <dbReference type="ARBA" id="ARBA00023043"/>
    </source>
</evidence>
<protein>
    <submittedName>
        <fullName evidence="4">Uncharacterized protein</fullName>
    </submittedName>
</protein>
<dbReference type="SUPFAM" id="SSF48403">
    <property type="entry name" value="Ankyrin repeat"/>
    <property type="match status" value="2"/>
</dbReference>
<evidence type="ECO:0000313" key="4">
    <source>
        <dbReference type="EMBL" id="CAI0381064.1"/>
    </source>
</evidence>
<accession>A0AAV0H7U4</accession>
<dbReference type="InterPro" id="IPR002110">
    <property type="entry name" value="Ankyrin_rpt"/>
</dbReference>
<feature type="repeat" description="ANK" evidence="3">
    <location>
        <begin position="413"/>
        <end position="445"/>
    </location>
</feature>
<evidence type="ECO:0000256" key="3">
    <source>
        <dbReference type="PROSITE-ProRule" id="PRU00023"/>
    </source>
</evidence>
<keyword evidence="2 3" id="KW-0040">ANK repeat</keyword>
<feature type="repeat" description="ANK" evidence="3">
    <location>
        <begin position="620"/>
        <end position="652"/>
    </location>
</feature>
<feature type="repeat" description="ANK" evidence="3">
    <location>
        <begin position="586"/>
        <end position="619"/>
    </location>
</feature>
<proteinExistence type="predicted"/>
<dbReference type="InterPro" id="IPR051165">
    <property type="entry name" value="Multifunctional_ANK_Repeat"/>
</dbReference>
<keyword evidence="1" id="KW-0677">Repeat</keyword>
<dbReference type="PROSITE" id="PS50297">
    <property type="entry name" value="ANK_REP_REGION"/>
    <property type="match status" value="3"/>
</dbReference>
<name>A0AAV0H7U4_9ROSI</name>
<sequence length="810" mass="87580">MPPLFSNSATAGLLSGGKQQVTVFVSSGPVFLATAAATNHQIFPVDYQNQVSQRIVDAAHRNDANSALDCLADPFVDVNFAGTVSLRSKKTEVVLHGESAHEVRVEYEEFKTDVTALFLAAHAGNSLLVKNLLSHGANPNQKLFRGYATTAAVREGHLEILERLMKAGACQEACEEALMEASYLGQAKPAELLMGSDLIRPRVAVHALVSASCRGFVNVVDVLIKAFTRTPCCGVDANAMDRVLLQSSKPLLHTNVYSNALAAAVVSRQTSVVRLLLQAGVRLDMKVQVGAWSWDMETGEEIRVGAGLAEAYNVTWCAVEYFESTGAILRLLLTHLSPNLCHLGRTLIHHAILCNNPQAAEVLIASGADTEYPAATSKTQLRPVHLAARRGSNRILQQLISITGCNVDSRTNSGQSALMICAEHKQEECLKVLASAGADFGLVDSGGESAVSIARKHDWGLGFQQAVMDAIRCGKVMKSSDVSVFSPLAFAIRAGDLQALKRLTEKADVDLDEQDGNGFTALMVAAAAGHLDAFKLLLRAGADVKLRNKNGETAMCLAESKLNQIELFGKALLEHESSNNCKNPPIGNHALHRAAVRGELGLVQDLIGQGGTDVNAADGDGYTPLMLAAREGHGKVCRVLISAGAEVDARNARGETALILARRSNIGGGGGETAAEEVILDYKARELVVGGGRVKKHTKGGKGKAHHKTMRMVPAAGTLRWEEKWRWWKWWSEREAVCKDAKVGPTAEFRWNRQRKEVTEEEPGMFHVVTTRDRIIHFVCEGGDEMAELWVRGIKIVTREAIFGTQQQFF</sequence>
<feature type="repeat" description="ANK" evidence="3">
    <location>
        <begin position="112"/>
        <end position="144"/>
    </location>
</feature>
<feature type="repeat" description="ANK" evidence="3">
    <location>
        <begin position="517"/>
        <end position="549"/>
    </location>
</feature>
<comment type="caution">
    <text evidence="4">The sequence shown here is derived from an EMBL/GenBank/DDBJ whole genome shotgun (WGS) entry which is preliminary data.</text>
</comment>
<dbReference type="Pfam" id="PF12796">
    <property type="entry name" value="Ank_2"/>
    <property type="match status" value="4"/>
</dbReference>
<dbReference type="AlphaFoldDB" id="A0AAV0H7U4"/>
<reference evidence="4" key="1">
    <citation type="submission" date="2022-08" db="EMBL/GenBank/DDBJ databases">
        <authorList>
            <person name="Gutierrez-Valencia J."/>
        </authorList>
    </citation>
    <scope>NUCLEOTIDE SEQUENCE</scope>
</reference>
<dbReference type="Gene3D" id="1.25.40.20">
    <property type="entry name" value="Ankyrin repeat-containing domain"/>
    <property type="match status" value="4"/>
</dbReference>
<dbReference type="InterPro" id="IPR036770">
    <property type="entry name" value="Ankyrin_rpt-contain_sf"/>
</dbReference>
<organism evidence="4 5">
    <name type="scientific">Linum tenue</name>
    <dbReference type="NCBI Taxonomy" id="586396"/>
    <lineage>
        <taxon>Eukaryota</taxon>
        <taxon>Viridiplantae</taxon>
        <taxon>Streptophyta</taxon>
        <taxon>Embryophyta</taxon>
        <taxon>Tracheophyta</taxon>
        <taxon>Spermatophyta</taxon>
        <taxon>Magnoliopsida</taxon>
        <taxon>eudicotyledons</taxon>
        <taxon>Gunneridae</taxon>
        <taxon>Pentapetalae</taxon>
        <taxon>rosids</taxon>
        <taxon>fabids</taxon>
        <taxon>Malpighiales</taxon>
        <taxon>Linaceae</taxon>
        <taxon>Linum</taxon>
    </lineage>
</organism>
<dbReference type="Proteomes" id="UP001154282">
    <property type="component" value="Unassembled WGS sequence"/>
</dbReference>
<dbReference type="PANTHER" id="PTHR24123:SF95">
    <property type="entry name" value="ANKYRIN-2-LIKE"/>
    <property type="match status" value="1"/>
</dbReference>
<dbReference type="EMBL" id="CAMGYJ010000002">
    <property type="protein sequence ID" value="CAI0381064.1"/>
    <property type="molecule type" value="Genomic_DNA"/>
</dbReference>
<evidence type="ECO:0000313" key="5">
    <source>
        <dbReference type="Proteomes" id="UP001154282"/>
    </source>
</evidence>
<dbReference type="PANTHER" id="PTHR24123">
    <property type="entry name" value="ANKYRIN REPEAT-CONTAINING"/>
    <property type="match status" value="1"/>
</dbReference>